<feature type="domain" description="HAT C-terminal dimerisation" evidence="1">
    <location>
        <begin position="14"/>
        <end position="70"/>
    </location>
</feature>
<sequence>MKSNIRIEDINGTWRFLEKIPLFSDLAQIALRFLSVPSRKASAERMLYKLRKVITKQRIRTSNTLQQAQIAYMSQ</sequence>
<proteinExistence type="predicted"/>
<evidence type="ECO:0000313" key="3">
    <source>
        <dbReference type="Proteomes" id="UP001470230"/>
    </source>
</evidence>
<reference evidence="2 3" key="1">
    <citation type="submission" date="2024-04" db="EMBL/GenBank/DDBJ databases">
        <title>Tritrichomonas musculus Genome.</title>
        <authorList>
            <person name="Alves-Ferreira E."/>
            <person name="Grigg M."/>
            <person name="Lorenzi H."/>
            <person name="Galac M."/>
        </authorList>
    </citation>
    <scope>NUCLEOTIDE SEQUENCE [LARGE SCALE GENOMIC DNA]</scope>
    <source>
        <strain evidence="2 3">EAF2021</strain>
    </source>
</reference>
<comment type="caution">
    <text evidence="2">The sequence shown here is derived from an EMBL/GenBank/DDBJ whole genome shotgun (WGS) entry which is preliminary data.</text>
</comment>
<organism evidence="2 3">
    <name type="scientific">Tritrichomonas musculus</name>
    <dbReference type="NCBI Taxonomy" id="1915356"/>
    <lineage>
        <taxon>Eukaryota</taxon>
        <taxon>Metamonada</taxon>
        <taxon>Parabasalia</taxon>
        <taxon>Tritrichomonadida</taxon>
        <taxon>Tritrichomonadidae</taxon>
        <taxon>Tritrichomonas</taxon>
    </lineage>
</organism>
<dbReference type="InterPro" id="IPR008906">
    <property type="entry name" value="HATC_C_dom"/>
</dbReference>
<dbReference type="Proteomes" id="UP001470230">
    <property type="component" value="Unassembled WGS sequence"/>
</dbReference>
<dbReference type="Pfam" id="PF05699">
    <property type="entry name" value="Dimer_Tnp_hAT"/>
    <property type="match status" value="1"/>
</dbReference>
<dbReference type="EMBL" id="JAPFFF010000004">
    <property type="protein sequence ID" value="KAK8892279.1"/>
    <property type="molecule type" value="Genomic_DNA"/>
</dbReference>
<evidence type="ECO:0000313" key="2">
    <source>
        <dbReference type="EMBL" id="KAK8892279.1"/>
    </source>
</evidence>
<gene>
    <name evidence="2" type="ORF">M9Y10_029504</name>
</gene>
<name>A0ABR2KMH7_9EUKA</name>
<evidence type="ECO:0000259" key="1">
    <source>
        <dbReference type="Pfam" id="PF05699"/>
    </source>
</evidence>
<accession>A0ABR2KMH7</accession>
<protein>
    <recommendedName>
        <fullName evidence="1">HAT C-terminal dimerisation domain-containing protein</fullName>
    </recommendedName>
</protein>
<keyword evidence="3" id="KW-1185">Reference proteome</keyword>